<dbReference type="Pfam" id="PF12796">
    <property type="entry name" value="Ank_2"/>
    <property type="match status" value="1"/>
</dbReference>
<accession>A0A9W9YR82</accession>
<dbReference type="InterPro" id="IPR001849">
    <property type="entry name" value="PH_domain"/>
</dbReference>
<dbReference type="Pfam" id="PF00018">
    <property type="entry name" value="SH3_1"/>
    <property type="match status" value="1"/>
</dbReference>
<evidence type="ECO:0000256" key="13">
    <source>
        <dbReference type="SAM" id="MobiDB-lite"/>
    </source>
</evidence>
<dbReference type="PROSITE" id="PS50115">
    <property type="entry name" value="ARFGAP"/>
    <property type="match status" value="1"/>
</dbReference>
<dbReference type="SUPFAM" id="SSF57863">
    <property type="entry name" value="ArfGap/RecO-like zinc finger"/>
    <property type="match status" value="1"/>
</dbReference>
<dbReference type="PRINTS" id="PR00452">
    <property type="entry name" value="SH3DOMAIN"/>
</dbReference>
<dbReference type="InterPro" id="IPR004148">
    <property type="entry name" value="BAR_dom"/>
</dbReference>
<feature type="repeat" description="ANK" evidence="10">
    <location>
        <begin position="619"/>
        <end position="644"/>
    </location>
</feature>
<keyword evidence="5" id="KW-0479">Metal-binding</keyword>
<comment type="caution">
    <text evidence="17">The sequence shown here is derived from an EMBL/GenBank/DDBJ whole genome shotgun (WGS) entry which is preliminary data.</text>
</comment>
<keyword evidence="18" id="KW-1185">Reference proteome</keyword>
<reference evidence="17" key="1">
    <citation type="submission" date="2023-01" db="EMBL/GenBank/DDBJ databases">
        <title>Genome assembly of the deep-sea coral Lophelia pertusa.</title>
        <authorList>
            <person name="Herrera S."/>
            <person name="Cordes E."/>
        </authorList>
    </citation>
    <scope>NUCLEOTIDE SEQUENCE</scope>
    <source>
        <strain evidence="17">USNM1676648</strain>
        <tissue evidence="17">Polyp</tissue>
    </source>
</reference>
<dbReference type="Gene3D" id="1.20.1270.60">
    <property type="entry name" value="Arfaptin homology (AH) domain/BAR domain"/>
    <property type="match status" value="1"/>
</dbReference>
<dbReference type="PROSITE" id="PS50088">
    <property type="entry name" value="ANK_REPEAT"/>
    <property type="match status" value="2"/>
</dbReference>
<dbReference type="GO" id="GO:0005096">
    <property type="term" value="F:GTPase activator activity"/>
    <property type="evidence" value="ECO:0007669"/>
    <property type="project" value="UniProtKB-KW"/>
</dbReference>
<dbReference type="OrthoDB" id="5980717at2759"/>
<evidence type="ECO:0000256" key="4">
    <source>
        <dbReference type="ARBA" id="ARBA00022490"/>
    </source>
</evidence>
<evidence type="ECO:0000256" key="9">
    <source>
        <dbReference type="ARBA" id="ARBA00023043"/>
    </source>
</evidence>
<dbReference type="FunFam" id="1.10.220.150:FF:000009">
    <property type="entry name" value="stromal membrane-associated protein 1 isoform X1"/>
    <property type="match status" value="1"/>
</dbReference>
<dbReference type="InterPro" id="IPR036770">
    <property type="entry name" value="Ankyrin_rpt-contain_sf"/>
</dbReference>
<feature type="compositionally biased region" description="Basic and acidic residues" evidence="13">
    <location>
        <begin position="983"/>
        <end position="995"/>
    </location>
</feature>
<comment type="subcellular location">
    <subcellularLocation>
        <location evidence="1">Cytoplasm</location>
    </subcellularLocation>
</comment>
<evidence type="ECO:0000256" key="7">
    <source>
        <dbReference type="ARBA" id="ARBA00022771"/>
    </source>
</evidence>
<dbReference type="Gene3D" id="1.25.40.20">
    <property type="entry name" value="Ankyrin repeat-containing domain"/>
    <property type="match status" value="1"/>
</dbReference>
<dbReference type="PROSITE" id="PS50002">
    <property type="entry name" value="SH3"/>
    <property type="match status" value="1"/>
</dbReference>
<proteinExistence type="predicted"/>
<evidence type="ECO:0000256" key="5">
    <source>
        <dbReference type="ARBA" id="ARBA00022723"/>
    </source>
</evidence>
<evidence type="ECO:0000259" key="16">
    <source>
        <dbReference type="PROSITE" id="PS50115"/>
    </source>
</evidence>
<dbReference type="PROSITE" id="PS50297">
    <property type="entry name" value="ANK_REP_REGION"/>
    <property type="match status" value="1"/>
</dbReference>
<keyword evidence="4" id="KW-0963">Cytoplasm</keyword>
<dbReference type="AlphaFoldDB" id="A0A9W9YR82"/>
<evidence type="ECO:0000259" key="14">
    <source>
        <dbReference type="PROSITE" id="PS50002"/>
    </source>
</evidence>
<evidence type="ECO:0000256" key="3">
    <source>
        <dbReference type="ARBA" id="ARBA00022468"/>
    </source>
</evidence>
<dbReference type="SUPFAM" id="SSF103657">
    <property type="entry name" value="BAR/IMD domain-like"/>
    <property type="match status" value="1"/>
</dbReference>
<dbReference type="CDD" id="cd08834">
    <property type="entry name" value="ArfGap_ASAP"/>
    <property type="match status" value="1"/>
</dbReference>
<organism evidence="17 18">
    <name type="scientific">Desmophyllum pertusum</name>
    <dbReference type="NCBI Taxonomy" id="174260"/>
    <lineage>
        <taxon>Eukaryota</taxon>
        <taxon>Metazoa</taxon>
        <taxon>Cnidaria</taxon>
        <taxon>Anthozoa</taxon>
        <taxon>Hexacorallia</taxon>
        <taxon>Scleractinia</taxon>
        <taxon>Caryophylliina</taxon>
        <taxon>Caryophylliidae</taxon>
        <taxon>Desmophyllum</taxon>
    </lineage>
</organism>
<dbReference type="PROSITE" id="PS50003">
    <property type="entry name" value="PH_DOMAIN"/>
    <property type="match status" value="1"/>
</dbReference>
<dbReference type="SUPFAM" id="SSF50044">
    <property type="entry name" value="SH3-domain"/>
    <property type="match status" value="1"/>
</dbReference>
<dbReference type="PRINTS" id="PR00405">
    <property type="entry name" value="REVINTRACTNG"/>
</dbReference>
<dbReference type="PANTHER" id="PTHR45854:SF3">
    <property type="entry name" value="ARFGAP WITH SH3 DOMAIN, ANK REPEAT AND PH DOMAIN-CONTAINING PROTEIN"/>
    <property type="match status" value="1"/>
</dbReference>
<dbReference type="Gene3D" id="1.10.220.150">
    <property type="entry name" value="Arf GTPase activating protein"/>
    <property type="match status" value="1"/>
</dbReference>
<evidence type="ECO:0000256" key="12">
    <source>
        <dbReference type="PROSITE-ProRule" id="PRU00288"/>
    </source>
</evidence>
<feature type="region of interest" description="Disordered" evidence="13">
    <location>
        <begin position="275"/>
        <end position="302"/>
    </location>
</feature>
<dbReference type="InterPro" id="IPR038508">
    <property type="entry name" value="ArfGAP_dom_sf"/>
</dbReference>
<dbReference type="InterPro" id="IPR011993">
    <property type="entry name" value="PH-like_dom_sf"/>
</dbReference>
<evidence type="ECO:0000256" key="11">
    <source>
        <dbReference type="PROSITE-ProRule" id="PRU00192"/>
    </source>
</evidence>
<evidence type="ECO:0000256" key="1">
    <source>
        <dbReference type="ARBA" id="ARBA00004496"/>
    </source>
</evidence>
<keyword evidence="2 11" id="KW-0728">SH3 domain</keyword>
<dbReference type="InterPro" id="IPR001452">
    <property type="entry name" value="SH3_domain"/>
</dbReference>
<protein>
    <submittedName>
        <fullName evidence="17">Arf-GAP with SH3 domain, ANK repeat and PH domain-containing protein 1</fullName>
    </submittedName>
</protein>
<keyword evidence="3" id="KW-0343">GTPase activation</keyword>
<feature type="compositionally biased region" description="Basic and acidic residues" evidence="13">
    <location>
        <begin position="919"/>
        <end position="930"/>
    </location>
</feature>
<dbReference type="PANTHER" id="PTHR45854">
    <property type="entry name" value="ASAP FAMILY MEMBER"/>
    <property type="match status" value="1"/>
</dbReference>
<feature type="domain" description="PH" evidence="15">
    <location>
        <begin position="303"/>
        <end position="395"/>
    </location>
</feature>
<dbReference type="InterPro" id="IPR037844">
    <property type="entry name" value="PH_ASAP"/>
</dbReference>
<dbReference type="InterPro" id="IPR001164">
    <property type="entry name" value="ArfGAP_dom"/>
</dbReference>
<name>A0A9W9YR82_9CNID</name>
<dbReference type="Gene3D" id="2.30.30.40">
    <property type="entry name" value="SH3 Domains"/>
    <property type="match status" value="1"/>
</dbReference>
<evidence type="ECO:0000256" key="6">
    <source>
        <dbReference type="ARBA" id="ARBA00022737"/>
    </source>
</evidence>
<gene>
    <name evidence="17" type="primary">ASAP1</name>
    <name evidence="17" type="ORF">OS493_014550</name>
</gene>
<dbReference type="InterPro" id="IPR043593">
    <property type="entry name" value="ASAP"/>
</dbReference>
<evidence type="ECO:0000256" key="2">
    <source>
        <dbReference type="ARBA" id="ARBA00022443"/>
    </source>
</evidence>
<dbReference type="Pfam" id="PF01412">
    <property type="entry name" value="ArfGap"/>
    <property type="match status" value="1"/>
</dbReference>
<dbReference type="GO" id="GO:0005737">
    <property type="term" value="C:cytoplasm"/>
    <property type="evidence" value="ECO:0007669"/>
    <property type="project" value="UniProtKB-SubCell"/>
</dbReference>
<dbReference type="InterPro" id="IPR002110">
    <property type="entry name" value="Ankyrin_rpt"/>
</dbReference>
<dbReference type="GO" id="GO:0008270">
    <property type="term" value="F:zinc ion binding"/>
    <property type="evidence" value="ECO:0007669"/>
    <property type="project" value="UniProtKB-KW"/>
</dbReference>
<dbReference type="SMART" id="SM00105">
    <property type="entry name" value="ArfGap"/>
    <property type="match status" value="1"/>
</dbReference>
<evidence type="ECO:0000259" key="15">
    <source>
        <dbReference type="PROSITE" id="PS50003"/>
    </source>
</evidence>
<keyword evidence="6" id="KW-0677">Repeat</keyword>
<dbReference type="SUPFAM" id="SSF50729">
    <property type="entry name" value="PH domain-like"/>
    <property type="match status" value="1"/>
</dbReference>
<feature type="region of interest" description="Disordered" evidence="13">
    <location>
        <begin position="791"/>
        <end position="1009"/>
    </location>
</feature>
<feature type="repeat" description="ANK" evidence="10">
    <location>
        <begin position="583"/>
        <end position="618"/>
    </location>
</feature>
<dbReference type="SUPFAM" id="SSF48403">
    <property type="entry name" value="Ankyrin repeat"/>
    <property type="match status" value="1"/>
</dbReference>
<feature type="region of interest" description="Disordered" evidence="13">
    <location>
        <begin position="716"/>
        <end position="766"/>
    </location>
</feature>
<feature type="domain" description="SH3" evidence="14">
    <location>
        <begin position="1021"/>
        <end position="1084"/>
    </location>
</feature>
<dbReference type="InterPro" id="IPR036028">
    <property type="entry name" value="SH3-like_dom_sf"/>
</dbReference>
<evidence type="ECO:0000256" key="10">
    <source>
        <dbReference type="PROSITE-ProRule" id="PRU00023"/>
    </source>
</evidence>
<dbReference type="Pfam" id="PF16746">
    <property type="entry name" value="BAR_3"/>
    <property type="match status" value="1"/>
</dbReference>
<evidence type="ECO:0000313" key="17">
    <source>
        <dbReference type="EMBL" id="KAJ7361904.1"/>
    </source>
</evidence>
<keyword evidence="8" id="KW-0862">Zinc</keyword>
<sequence length="1084" mass="118884">MPDRITVRSFLTEARDDVSSPTTSNFVAMMNACRNTVGALDESLDEDYNILNKLKKSSKAVHAAGLNYATNQLSLAESLEKLGTSSLSKEADTGIGTAFLKFSVTAKELCSVMKTLFTNYHNMVLFPLDSLLKGDLKDVKGDMRKPFDKAWKDYEAKVIKIEKEKKKLAQEAGCLRTEVTGGEMAEETERERRVFQLQMCEFLMKVNEIKVKKGVELASASGGILLCSSHLGSQVLESMKGYLEELVVELQQLRAQQDEERKELSELRNEIKTHLQVDKEKETNTQSKGGYSLHGQQGDKLHGNERAGFLQKRSEGLRKVWQKRYCEAKDGHFTLAHSPTSRPTQTLNLLVCQVKEEDGKKHTFNIVSHNRTYLFQADDEADLEAWVSVLNNSRTEALEKAFGDSDKAESEENNSLVSNLKELRQRIVSQVRRLPGNDACADCSGKDPTWLATNLGVLLCIECSGIHRDMGVHISRIRSIELDKLGTVELLQAKAVGNGGLNEILEATLDYNQKPTASSKMDERKEFIRAKYIQHKYAIKSGDNTEKILQELHQAVKSKDILAVLQAFAEGVELSTPLPGHPSNSTALHVAVEQEDLTALHIVDFLAQNCNDVTVADQEGNTALHLAAISSKTECMRVLLRAGATDTLSLENNDGKTAMDISKGLGHTESIELLKLSAAGKMGHCENVKIDWGLNAVDGIYDNPLELLDIKPEFSDEEALNDSKTEPKARSSPPTPPRHRRQLPTRPVSQMILPGGGRRAPIRPSGTNVETVAVNVRASMFVPSTVSESTFSSMTSTFGHGPKNKTADGDPSDSPPPIPPVRCSSVSREKRFGIDVPLPPLPAKPNFDDPATSAATKPVPPDVKSRPPEAANRRAPPVPPAPKRVSTEMKPPAPPLPTHRRSKSEGRSPFGEDIPPSPLDKEENKEEVRPHPPPRPLKVGSVRAASSSPLLANGEITSSRSASLPRPPAPPRVNSELSSSKAIFDKESDDIKATEPVDDAEVPASPIPDLPHGHTAWCAPGLPRRVQALYDCEADNEDELTFKEGDIILVNAEGDDAEWWMGEVEKLPGKSGVFPVSFVRVLSE</sequence>
<dbReference type="InterPro" id="IPR037278">
    <property type="entry name" value="ARFGAP/RecO"/>
</dbReference>
<dbReference type="Gene3D" id="2.30.29.30">
    <property type="entry name" value="Pleckstrin-homology domain (PH domain)/Phosphotyrosine-binding domain (PTB)"/>
    <property type="match status" value="1"/>
</dbReference>
<feature type="domain" description="Arf-GAP" evidence="16">
    <location>
        <begin position="425"/>
        <end position="545"/>
    </location>
</feature>
<dbReference type="EMBL" id="MU827308">
    <property type="protein sequence ID" value="KAJ7361904.1"/>
    <property type="molecule type" value="Genomic_DNA"/>
</dbReference>
<dbReference type="Gene3D" id="1.25.40.950">
    <property type="match status" value="1"/>
</dbReference>
<keyword evidence="9 10" id="KW-0040">ANK repeat</keyword>
<dbReference type="SMART" id="SM00326">
    <property type="entry name" value="SH3"/>
    <property type="match status" value="1"/>
</dbReference>
<dbReference type="SMART" id="SM00233">
    <property type="entry name" value="PH"/>
    <property type="match status" value="1"/>
</dbReference>
<dbReference type="Pfam" id="PF00169">
    <property type="entry name" value="PH"/>
    <property type="match status" value="1"/>
</dbReference>
<dbReference type="FunFam" id="1.25.40.20:FF:000006">
    <property type="entry name" value="Arf-GAP with SH3 domain, ANK repeat and PH domain-containing protein 2"/>
    <property type="match status" value="1"/>
</dbReference>
<dbReference type="SMART" id="SM00248">
    <property type="entry name" value="ANK"/>
    <property type="match status" value="2"/>
</dbReference>
<dbReference type="InterPro" id="IPR027267">
    <property type="entry name" value="AH/BAR_dom_sf"/>
</dbReference>
<keyword evidence="7 12" id="KW-0863">Zinc-finger</keyword>
<evidence type="ECO:0000256" key="8">
    <source>
        <dbReference type="ARBA" id="ARBA00022833"/>
    </source>
</evidence>
<dbReference type="Proteomes" id="UP001163046">
    <property type="component" value="Unassembled WGS sequence"/>
</dbReference>
<evidence type="ECO:0000313" key="18">
    <source>
        <dbReference type="Proteomes" id="UP001163046"/>
    </source>
</evidence>
<dbReference type="CDD" id="cd13251">
    <property type="entry name" value="PH_ASAP"/>
    <property type="match status" value="1"/>
</dbReference>